<organism evidence="1 2">
    <name type="scientific">Aspergillus saccharolyticus JOP 1030-1</name>
    <dbReference type="NCBI Taxonomy" id="1450539"/>
    <lineage>
        <taxon>Eukaryota</taxon>
        <taxon>Fungi</taxon>
        <taxon>Dikarya</taxon>
        <taxon>Ascomycota</taxon>
        <taxon>Pezizomycotina</taxon>
        <taxon>Eurotiomycetes</taxon>
        <taxon>Eurotiomycetidae</taxon>
        <taxon>Eurotiales</taxon>
        <taxon>Aspergillaceae</taxon>
        <taxon>Aspergillus</taxon>
        <taxon>Aspergillus subgen. Circumdati</taxon>
    </lineage>
</organism>
<dbReference type="EMBL" id="KZ821262">
    <property type="protein sequence ID" value="PYH41588.1"/>
    <property type="molecule type" value="Genomic_DNA"/>
</dbReference>
<gene>
    <name evidence="1" type="ORF">BP01DRAFT_386272</name>
</gene>
<reference evidence="1 2" key="1">
    <citation type="submission" date="2016-12" db="EMBL/GenBank/DDBJ databases">
        <title>The genomes of Aspergillus section Nigri reveals drivers in fungal speciation.</title>
        <authorList>
            <consortium name="DOE Joint Genome Institute"/>
            <person name="Vesth T.C."/>
            <person name="Nybo J."/>
            <person name="Theobald S."/>
            <person name="Brandl J."/>
            <person name="Frisvad J.C."/>
            <person name="Nielsen K.F."/>
            <person name="Lyhne E.K."/>
            <person name="Kogle M.E."/>
            <person name="Kuo A."/>
            <person name="Riley R."/>
            <person name="Clum A."/>
            <person name="Nolan M."/>
            <person name="Lipzen A."/>
            <person name="Salamov A."/>
            <person name="Henrissat B."/>
            <person name="Wiebenga A."/>
            <person name="De Vries R.P."/>
            <person name="Grigoriev I.V."/>
            <person name="Mortensen U.H."/>
            <person name="Andersen M.R."/>
            <person name="Baker S.E."/>
        </authorList>
    </citation>
    <scope>NUCLEOTIDE SEQUENCE [LARGE SCALE GENOMIC DNA]</scope>
    <source>
        <strain evidence="1 2">JOP 1030-1</strain>
    </source>
</reference>
<accession>A0A318ZN48</accession>
<dbReference type="GeneID" id="37078896"/>
<dbReference type="Proteomes" id="UP000248349">
    <property type="component" value="Unassembled WGS sequence"/>
</dbReference>
<proteinExistence type="predicted"/>
<evidence type="ECO:0000313" key="1">
    <source>
        <dbReference type="EMBL" id="PYH41588.1"/>
    </source>
</evidence>
<dbReference type="RefSeq" id="XP_025427570.1">
    <property type="nucleotide sequence ID" value="XM_025577667.1"/>
</dbReference>
<keyword evidence="2" id="KW-1185">Reference proteome</keyword>
<name>A0A318ZN48_9EURO</name>
<dbReference type="AlphaFoldDB" id="A0A318ZN48"/>
<protein>
    <submittedName>
        <fullName evidence="1">Uncharacterized protein</fullName>
    </submittedName>
</protein>
<sequence>MAKVMSIHDLEVRFGHLKKVGHGSSILQKGRILQKNLGLPKNPGQFINGQGLSGECQASPGDNRGPVSCLRYSPNSARCRSPRRPKKVTWDLPMAEAPPLEEGVVNAALNPLSFPRPLKSPRRCRSPRRAEKVTCDLPVAEAPPLEAPDVEMVDAPPLEEAMVKSTNDYGDLCCRLEEMSLDVVMEDAPALDLLWFNEPDNMVKAMESPSSGEHVRGSREDEDHCTTCQTDSRPYSNCNLIKRLCEQCLIVANAIDILHLESMSARAIQKVHGVLRKLFDKGPEQAHKALKKAREAVTLVSLANRRRKRASGDAAG</sequence>
<evidence type="ECO:0000313" key="2">
    <source>
        <dbReference type="Proteomes" id="UP000248349"/>
    </source>
</evidence>